<dbReference type="Pfam" id="PF00412">
    <property type="entry name" value="LIM"/>
    <property type="match status" value="1"/>
</dbReference>
<keyword evidence="3 5" id="KW-0862">Zinc</keyword>
<name>A0A9P5MU70_9AGAM</name>
<dbReference type="PROSITE" id="PS50023">
    <property type="entry name" value="LIM_DOMAIN_2"/>
    <property type="match status" value="1"/>
</dbReference>
<dbReference type="GO" id="GO:0030695">
    <property type="term" value="F:GTPase regulator activity"/>
    <property type="evidence" value="ECO:0007669"/>
    <property type="project" value="UniProtKB-ARBA"/>
</dbReference>
<dbReference type="Gene3D" id="2.10.110.10">
    <property type="entry name" value="Cysteine Rich Protein"/>
    <property type="match status" value="2"/>
</dbReference>
<dbReference type="EMBL" id="WHVB01000011">
    <property type="protein sequence ID" value="KAF8478730.1"/>
    <property type="molecule type" value="Genomic_DNA"/>
</dbReference>
<evidence type="ECO:0000256" key="4">
    <source>
        <dbReference type="ARBA" id="ARBA00023038"/>
    </source>
</evidence>
<reference evidence="8" key="2">
    <citation type="journal article" date="2020" name="Nat. Commun.">
        <title>Large-scale genome sequencing of mycorrhizal fungi provides insights into the early evolution of symbiotic traits.</title>
        <authorList>
            <person name="Miyauchi S."/>
            <person name="Kiss E."/>
            <person name="Kuo A."/>
            <person name="Drula E."/>
            <person name="Kohler A."/>
            <person name="Sanchez-Garcia M."/>
            <person name="Morin E."/>
            <person name="Andreopoulos B."/>
            <person name="Barry K.W."/>
            <person name="Bonito G."/>
            <person name="Buee M."/>
            <person name="Carver A."/>
            <person name="Chen C."/>
            <person name="Cichocki N."/>
            <person name="Clum A."/>
            <person name="Culley D."/>
            <person name="Crous P.W."/>
            <person name="Fauchery L."/>
            <person name="Girlanda M."/>
            <person name="Hayes R.D."/>
            <person name="Keri Z."/>
            <person name="LaButti K."/>
            <person name="Lipzen A."/>
            <person name="Lombard V."/>
            <person name="Magnuson J."/>
            <person name="Maillard F."/>
            <person name="Murat C."/>
            <person name="Nolan M."/>
            <person name="Ohm R.A."/>
            <person name="Pangilinan J."/>
            <person name="Pereira M.F."/>
            <person name="Perotto S."/>
            <person name="Peter M."/>
            <person name="Pfister S."/>
            <person name="Riley R."/>
            <person name="Sitrit Y."/>
            <person name="Stielow J.B."/>
            <person name="Szollosi G."/>
            <person name="Zifcakova L."/>
            <person name="Stursova M."/>
            <person name="Spatafora J.W."/>
            <person name="Tedersoo L."/>
            <person name="Vaario L.M."/>
            <person name="Yamada A."/>
            <person name="Yan M."/>
            <person name="Wang P."/>
            <person name="Xu J."/>
            <person name="Bruns T."/>
            <person name="Baldrian P."/>
            <person name="Vilgalys R."/>
            <person name="Dunand C."/>
            <person name="Henrissat B."/>
            <person name="Grigoriev I.V."/>
            <person name="Hibbett D."/>
            <person name="Nagy L.G."/>
            <person name="Martin F.M."/>
        </authorList>
    </citation>
    <scope>NUCLEOTIDE SEQUENCE</scope>
    <source>
        <strain evidence="8">Prilba</strain>
    </source>
</reference>
<reference evidence="8" key="1">
    <citation type="submission" date="2019-10" db="EMBL/GenBank/DDBJ databases">
        <authorList>
            <consortium name="DOE Joint Genome Institute"/>
            <person name="Kuo A."/>
            <person name="Miyauchi S."/>
            <person name="Kiss E."/>
            <person name="Drula E."/>
            <person name="Kohler A."/>
            <person name="Sanchez-Garcia M."/>
            <person name="Andreopoulos B."/>
            <person name="Barry K.W."/>
            <person name="Bonito G."/>
            <person name="Buee M."/>
            <person name="Carver A."/>
            <person name="Chen C."/>
            <person name="Cichocki N."/>
            <person name="Clum A."/>
            <person name="Culley D."/>
            <person name="Crous P.W."/>
            <person name="Fauchery L."/>
            <person name="Girlanda M."/>
            <person name="Hayes R."/>
            <person name="Keri Z."/>
            <person name="LaButti K."/>
            <person name="Lipzen A."/>
            <person name="Lombard V."/>
            <person name="Magnuson J."/>
            <person name="Maillard F."/>
            <person name="Morin E."/>
            <person name="Murat C."/>
            <person name="Nolan M."/>
            <person name="Ohm R."/>
            <person name="Pangilinan J."/>
            <person name="Pereira M."/>
            <person name="Perotto S."/>
            <person name="Peter M."/>
            <person name="Riley R."/>
            <person name="Sitrit Y."/>
            <person name="Stielow B."/>
            <person name="Szollosi G."/>
            <person name="Zifcakova L."/>
            <person name="Stursova M."/>
            <person name="Spatafora J.W."/>
            <person name="Tedersoo L."/>
            <person name="Vaario L.-M."/>
            <person name="Yamada A."/>
            <person name="Yan M."/>
            <person name="Wang P."/>
            <person name="Xu J."/>
            <person name="Bruns T."/>
            <person name="Baldrian P."/>
            <person name="Vilgalys R."/>
            <person name="Henrissat B."/>
            <person name="Grigoriev I.V."/>
            <person name="Hibbett D."/>
            <person name="Nagy L.G."/>
            <person name="Martin F.M."/>
        </authorList>
    </citation>
    <scope>NUCLEOTIDE SEQUENCE</scope>
    <source>
        <strain evidence="8">Prilba</strain>
    </source>
</reference>
<evidence type="ECO:0000259" key="7">
    <source>
        <dbReference type="PROSITE" id="PS50023"/>
    </source>
</evidence>
<evidence type="ECO:0000256" key="6">
    <source>
        <dbReference type="SAM" id="MobiDB-lite"/>
    </source>
</evidence>
<dbReference type="AlphaFoldDB" id="A0A9P5MU70"/>
<dbReference type="GO" id="GO:0003712">
    <property type="term" value="F:transcription coregulator activity"/>
    <property type="evidence" value="ECO:0007669"/>
    <property type="project" value="TreeGrafter"/>
</dbReference>
<dbReference type="GO" id="GO:0046872">
    <property type="term" value="F:metal ion binding"/>
    <property type="evidence" value="ECO:0007669"/>
    <property type="project" value="UniProtKB-KW"/>
</dbReference>
<evidence type="ECO:0000313" key="8">
    <source>
        <dbReference type="EMBL" id="KAF8478730.1"/>
    </source>
</evidence>
<dbReference type="PANTHER" id="PTHR24205:SF16">
    <property type="entry name" value="GH01042P-RELATED"/>
    <property type="match status" value="1"/>
</dbReference>
<dbReference type="CDD" id="cd09397">
    <property type="entry name" value="LIM1_UF1"/>
    <property type="match status" value="1"/>
</dbReference>
<gene>
    <name evidence="8" type="ORF">DFH94DRAFT_633676</name>
</gene>
<evidence type="ECO:0000256" key="2">
    <source>
        <dbReference type="ARBA" id="ARBA00022737"/>
    </source>
</evidence>
<keyword evidence="2" id="KW-0677">Repeat</keyword>
<evidence type="ECO:0000256" key="3">
    <source>
        <dbReference type="ARBA" id="ARBA00022833"/>
    </source>
</evidence>
<feature type="compositionally biased region" description="Low complexity" evidence="6">
    <location>
        <begin position="38"/>
        <end position="50"/>
    </location>
</feature>
<protein>
    <recommendedName>
        <fullName evidence="7">LIM zinc-binding domain-containing protein</fullName>
    </recommendedName>
</protein>
<dbReference type="InterPro" id="IPR001781">
    <property type="entry name" value="Znf_LIM"/>
</dbReference>
<feature type="domain" description="LIM zinc-binding" evidence="7">
    <location>
        <begin position="121"/>
        <end position="184"/>
    </location>
</feature>
<organism evidence="8 9">
    <name type="scientific">Russula ochroleuca</name>
    <dbReference type="NCBI Taxonomy" id="152965"/>
    <lineage>
        <taxon>Eukaryota</taxon>
        <taxon>Fungi</taxon>
        <taxon>Dikarya</taxon>
        <taxon>Basidiomycota</taxon>
        <taxon>Agaricomycotina</taxon>
        <taxon>Agaricomycetes</taxon>
        <taxon>Russulales</taxon>
        <taxon>Russulaceae</taxon>
        <taxon>Russula</taxon>
    </lineage>
</organism>
<sequence>MQSPTSTDTPLSPTSSTKHTPHVSKPPVRSLTSHVQRDPPVQGGVVVRRGATISGAFGGPPDKSRNDRQSQESSTSGLARHREKVLTCIRCSKDIEDKRWISVENGRGVLCDKCWKHMYLPKCRRCNLPIEKQAVSSSDGQLKGKYHRECFNCHTCHKPFPDKTFYVFDGKPFCDYHYHEANHSLCAAPDCGRPIEGPCAMSHSGERYHLEHLTCEYEDDGNGERCDERLVDYWEVEGRMLCDRHMRVVERDMMGVGLDEIGTSSDSRAMKRKTRFIDLAGLR</sequence>
<feature type="region of interest" description="Disordered" evidence="6">
    <location>
        <begin position="1"/>
        <end position="78"/>
    </location>
</feature>
<dbReference type="CDD" id="cd08368">
    <property type="entry name" value="LIM"/>
    <property type="match status" value="1"/>
</dbReference>
<keyword evidence="4 5" id="KW-0440">LIM domain</keyword>
<evidence type="ECO:0000256" key="5">
    <source>
        <dbReference type="PROSITE-ProRule" id="PRU00125"/>
    </source>
</evidence>
<dbReference type="Proteomes" id="UP000759537">
    <property type="component" value="Unassembled WGS sequence"/>
</dbReference>
<dbReference type="SMART" id="SM00132">
    <property type="entry name" value="LIM"/>
    <property type="match status" value="2"/>
</dbReference>
<evidence type="ECO:0000256" key="1">
    <source>
        <dbReference type="ARBA" id="ARBA00022723"/>
    </source>
</evidence>
<dbReference type="PROSITE" id="PS00478">
    <property type="entry name" value="LIM_DOMAIN_1"/>
    <property type="match status" value="1"/>
</dbReference>
<keyword evidence="9" id="KW-1185">Reference proteome</keyword>
<feature type="compositionally biased region" description="Low complexity" evidence="6">
    <location>
        <begin position="1"/>
        <end position="17"/>
    </location>
</feature>
<dbReference type="SUPFAM" id="SSF57716">
    <property type="entry name" value="Glucocorticoid receptor-like (DNA-binding domain)"/>
    <property type="match status" value="2"/>
</dbReference>
<dbReference type="PANTHER" id="PTHR24205">
    <property type="entry name" value="FOUR AND A HALF LIM DOMAINS PROTEIN"/>
    <property type="match status" value="1"/>
</dbReference>
<dbReference type="OrthoDB" id="1112565at2759"/>
<evidence type="ECO:0000313" key="9">
    <source>
        <dbReference type="Proteomes" id="UP000759537"/>
    </source>
</evidence>
<proteinExistence type="predicted"/>
<keyword evidence="1 5" id="KW-0479">Metal-binding</keyword>
<comment type="caution">
    <text evidence="8">The sequence shown here is derived from an EMBL/GenBank/DDBJ whole genome shotgun (WGS) entry which is preliminary data.</text>
</comment>
<accession>A0A9P5MU70</accession>
<dbReference type="GO" id="GO:0005634">
    <property type="term" value="C:nucleus"/>
    <property type="evidence" value="ECO:0007669"/>
    <property type="project" value="TreeGrafter"/>
</dbReference>